<feature type="domain" description="TonB-dependent transporter Oar-like beta-barrel" evidence="10">
    <location>
        <begin position="252"/>
        <end position="335"/>
    </location>
</feature>
<keyword evidence="8" id="KW-0732">Signal</keyword>
<organism evidence="11 12">
    <name type="scientific">Luteibacter anthropi</name>
    <dbReference type="NCBI Taxonomy" id="564369"/>
    <lineage>
        <taxon>Bacteria</taxon>
        <taxon>Pseudomonadati</taxon>
        <taxon>Pseudomonadota</taxon>
        <taxon>Gammaproteobacteria</taxon>
        <taxon>Lysobacterales</taxon>
        <taxon>Rhodanobacteraceae</taxon>
        <taxon>Luteibacter</taxon>
    </lineage>
</organism>
<evidence type="ECO:0000259" key="9">
    <source>
        <dbReference type="Pfam" id="PF07715"/>
    </source>
</evidence>
<dbReference type="Pfam" id="PF25183">
    <property type="entry name" value="OMP_b-brl_4"/>
    <property type="match status" value="3"/>
</dbReference>
<dbReference type="InterPro" id="IPR013784">
    <property type="entry name" value="Carb-bd-like_fold"/>
</dbReference>
<feature type="region of interest" description="Disordered" evidence="7">
    <location>
        <begin position="169"/>
        <end position="190"/>
    </location>
</feature>
<feature type="signal peptide" evidence="8">
    <location>
        <begin position="1"/>
        <end position="30"/>
    </location>
</feature>
<feature type="chain" id="PRO_5030904340" evidence="8">
    <location>
        <begin position="31"/>
        <end position="949"/>
    </location>
</feature>
<feature type="domain" description="TonB-dependent receptor plug" evidence="9">
    <location>
        <begin position="146"/>
        <end position="246"/>
    </location>
</feature>
<evidence type="ECO:0000256" key="5">
    <source>
        <dbReference type="ARBA" id="ARBA00023136"/>
    </source>
</evidence>
<name>A0A7X5U6U9_9GAMM</name>
<dbReference type="GO" id="GO:0030246">
    <property type="term" value="F:carbohydrate binding"/>
    <property type="evidence" value="ECO:0007669"/>
    <property type="project" value="InterPro"/>
</dbReference>
<evidence type="ECO:0000256" key="4">
    <source>
        <dbReference type="ARBA" id="ARBA00022692"/>
    </source>
</evidence>
<evidence type="ECO:0000256" key="1">
    <source>
        <dbReference type="ARBA" id="ARBA00004571"/>
    </source>
</evidence>
<keyword evidence="3" id="KW-1134">Transmembrane beta strand</keyword>
<evidence type="ECO:0000256" key="2">
    <source>
        <dbReference type="ARBA" id="ARBA00022448"/>
    </source>
</evidence>
<dbReference type="InterPro" id="IPR039426">
    <property type="entry name" value="TonB-dep_rcpt-like"/>
</dbReference>
<accession>A0A7X5U6U9</accession>
<keyword evidence="12" id="KW-1185">Reference proteome</keyword>
<evidence type="ECO:0000313" key="11">
    <source>
        <dbReference type="EMBL" id="NII04991.1"/>
    </source>
</evidence>
<comment type="caution">
    <text evidence="11">The sequence shown here is derived from an EMBL/GenBank/DDBJ whole genome shotgun (WGS) entry which is preliminary data.</text>
</comment>
<dbReference type="Gene3D" id="2.40.170.20">
    <property type="entry name" value="TonB-dependent receptor, beta-barrel domain"/>
    <property type="match status" value="1"/>
</dbReference>
<dbReference type="Pfam" id="PF07715">
    <property type="entry name" value="Plug"/>
    <property type="match status" value="1"/>
</dbReference>
<keyword evidence="6" id="KW-0998">Cell outer membrane</keyword>
<feature type="domain" description="TonB-dependent transporter Oar-like beta-barrel" evidence="10">
    <location>
        <begin position="386"/>
        <end position="859"/>
    </location>
</feature>
<evidence type="ECO:0000256" key="3">
    <source>
        <dbReference type="ARBA" id="ARBA00022452"/>
    </source>
</evidence>
<dbReference type="GO" id="GO:0009279">
    <property type="term" value="C:cell outer membrane"/>
    <property type="evidence" value="ECO:0007669"/>
    <property type="project" value="UniProtKB-SubCell"/>
</dbReference>
<dbReference type="Gene3D" id="2.170.130.10">
    <property type="entry name" value="TonB-dependent receptor, plug domain"/>
    <property type="match status" value="1"/>
</dbReference>
<dbReference type="PANTHER" id="PTHR30069">
    <property type="entry name" value="TONB-DEPENDENT OUTER MEMBRANE RECEPTOR"/>
    <property type="match status" value="1"/>
</dbReference>
<feature type="domain" description="TonB-dependent transporter Oar-like beta-barrel" evidence="10">
    <location>
        <begin position="881"/>
        <end position="932"/>
    </location>
</feature>
<keyword evidence="11" id="KW-0675">Receptor</keyword>
<sequence length="949" mass="103988">MGKTNAKLARHVAIALGLMTAAVAPVPVFAQSSTATIRGHLNNAPTQAKGEVVATSVSNGSVARVPLRDNGTYTLAGLQPGTYRIDATANGATASQTVTVQIGQSLVLDMDVAGAAVKPENAANLQGLTVTANSLIETRTSEVAGNITTQQIRDLPQNSRNFLNFAGLTPGVSTPKDKNSKSFSAGGQPSNQTNVFIDGASLKNNILQGGLVGQDSSRGNPFSQEAIQEFRVLTQNYKAEYEQAGTAIVSAVTKSGTNEFHGSVYDFLQSRGMVTQDEFSRKVSDGKPAYRRQQYGASLGGPIIKDKLQFFINFEGNKEDANKTVFINNPRYADRFQQYNGTYSAPFDEKVYFGKLSWHPDDKNDVDLSYSNRKDSETINFGGTTAYDARQVRENKVTDLLLKWQYRGNAFVNEVLIDRGFYKYNPRPVNPDIPSQNYVGIAQIGGASGLQSKEQTNFTIRDDVTFDDLNWHGQHVIKTGVKIATVNQRLLENNSFTPQYTYRPDSVNGLDIPYAAVYSPSGKRASLKNKQYGIYVQDDWDVTDRLQLNLGVRWDYETNAINRFYVTPADQAAVVRALGLSEDYISNGHNRSAYKGEIQPRVGFSLDVSPSGDQSTTLFGGAGRYYDRTPYDNIIQESFHAQFPYYNFFFSANGAPNQEGNATIPWQSQYLTRAGLDGLISGGNPGGGEMDLLNNKTRPPFTDQFSVGVRQVMGDWVGSLTLSRMLGYRQFTWIFGNRPGPDYTSVPVGPYNTVLINTTKKYSSSSVLIGIDKPYTDESGWGVGIAYTYTDAKKQGNDAYSLDYATPGAYPGGRTAERNRLVMNGSVKLPWDIKLSTLITLGSGDPYDVAYGTAYNDPNRGTHIGAAAPKKGNFIIPNAWGYRNVDLALSKTFRFAGTQALELRADAFNVFNFKNYGCYTTLVTEPNFGQPACIVGVTRSYQVGARYSF</sequence>
<keyword evidence="4" id="KW-0812">Transmembrane</keyword>
<evidence type="ECO:0000256" key="6">
    <source>
        <dbReference type="ARBA" id="ARBA00023237"/>
    </source>
</evidence>
<dbReference type="InterPro" id="IPR036942">
    <property type="entry name" value="Beta-barrel_TonB_sf"/>
</dbReference>
<feature type="compositionally biased region" description="Polar residues" evidence="7">
    <location>
        <begin position="181"/>
        <end position="190"/>
    </location>
</feature>
<dbReference type="SUPFAM" id="SSF56935">
    <property type="entry name" value="Porins"/>
    <property type="match status" value="1"/>
</dbReference>
<dbReference type="InterPro" id="IPR057601">
    <property type="entry name" value="Oar-like_b-barrel"/>
</dbReference>
<dbReference type="AlphaFoldDB" id="A0A7X5U6U9"/>
<keyword evidence="2" id="KW-0813">Transport</keyword>
<dbReference type="GO" id="GO:0015344">
    <property type="term" value="F:siderophore uptake transmembrane transporter activity"/>
    <property type="evidence" value="ECO:0007669"/>
    <property type="project" value="TreeGrafter"/>
</dbReference>
<evidence type="ECO:0000256" key="7">
    <source>
        <dbReference type="SAM" id="MobiDB-lite"/>
    </source>
</evidence>
<dbReference type="Gene3D" id="2.60.40.1120">
    <property type="entry name" value="Carboxypeptidase-like, regulatory domain"/>
    <property type="match status" value="1"/>
</dbReference>
<dbReference type="SUPFAM" id="SSF49452">
    <property type="entry name" value="Starch-binding domain-like"/>
    <property type="match status" value="1"/>
</dbReference>
<dbReference type="RefSeq" id="WP_166945773.1">
    <property type="nucleotide sequence ID" value="NZ_JAARLZ010000001.1"/>
</dbReference>
<reference evidence="11 12" key="1">
    <citation type="submission" date="2020-03" db="EMBL/GenBank/DDBJ databases">
        <authorList>
            <person name="Lai Q."/>
        </authorList>
    </citation>
    <scope>NUCLEOTIDE SEQUENCE [LARGE SCALE GENOMIC DNA]</scope>
    <source>
        <strain evidence="11 12">CCUG 25036</strain>
    </source>
</reference>
<dbReference type="InterPro" id="IPR012910">
    <property type="entry name" value="Plug_dom"/>
</dbReference>
<dbReference type="InterPro" id="IPR037066">
    <property type="entry name" value="Plug_dom_sf"/>
</dbReference>
<dbReference type="EMBL" id="JAARLZ010000001">
    <property type="protein sequence ID" value="NII04991.1"/>
    <property type="molecule type" value="Genomic_DNA"/>
</dbReference>
<proteinExistence type="predicted"/>
<dbReference type="Pfam" id="PF13620">
    <property type="entry name" value="CarboxypepD_reg"/>
    <property type="match status" value="1"/>
</dbReference>
<evidence type="ECO:0000313" key="12">
    <source>
        <dbReference type="Proteomes" id="UP000490980"/>
    </source>
</evidence>
<protein>
    <submittedName>
        <fullName evidence="11">TonB-dependent receptor</fullName>
    </submittedName>
</protein>
<keyword evidence="5" id="KW-0472">Membrane</keyword>
<dbReference type="PANTHER" id="PTHR30069:SF46">
    <property type="entry name" value="OAR PROTEIN"/>
    <property type="match status" value="1"/>
</dbReference>
<comment type="subcellular location">
    <subcellularLocation>
        <location evidence="1">Cell outer membrane</location>
        <topology evidence="1">Multi-pass membrane protein</topology>
    </subcellularLocation>
</comment>
<evidence type="ECO:0000259" key="10">
    <source>
        <dbReference type="Pfam" id="PF25183"/>
    </source>
</evidence>
<evidence type="ECO:0000256" key="8">
    <source>
        <dbReference type="SAM" id="SignalP"/>
    </source>
</evidence>
<dbReference type="Proteomes" id="UP000490980">
    <property type="component" value="Unassembled WGS sequence"/>
</dbReference>
<dbReference type="GO" id="GO:0044718">
    <property type="term" value="P:siderophore transmembrane transport"/>
    <property type="evidence" value="ECO:0007669"/>
    <property type="project" value="TreeGrafter"/>
</dbReference>
<gene>
    <name evidence="11" type="ORF">HBF25_01170</name>
</gene>